<dbReference type="AlphaFoldDB" id="A0A542ZSY6"/>
<dbReference type="PANTHER" id="PTHR43384:SF14">
    <property type="entry name" value="ESX-1 SECRETION-ASSOCIATED PROTEIN ESPI"/>
    <property type="match status" value="1"/>
</dbReference>
<comment type="caution">
    <text evidence="2">The sequence shown here is derived from an EMBL/GenBank/DDBJ whole genome shotgun (WGS) entry which is preliminary data.</text>
</comment>
<dbReference type="GO" id="GO:0005829">
    <property type="term" value="C:cytosol"/>
    <property type="evidence" value="ECO:0007669"/>
    <property type="project" value="TreeGrafter"/>
</dbReference>
<dbReference type="Proteomes" id="UP000316196">
    <property type="component" value="Unassembled WGS sequence"/>
</dbReference>
<keyword evidence="3" id="KW-1185">Reference proteome</keyword>
<evidence type="ECO:0000313" key="2">
    <source>
        <dbReference type="EMBL" id="TQL63451.1"/>
    </source>
</evidence>
<dbReference type="GO" id="GO:0051782">
    <property type="term" value="P:negative regulation of cell division"/>
    <property type="evidence" value="ECO:0007669"/>
    <property type="project" value="TreeGrafter"/>
</dbReference>
<dbReference type="GO" id="GO:0016887">
    <property type="term" value="F:ATP hydrolysis activity"/>
    <property type="evidence" value="ECO:0007669"/>
    <property type="project" value="TreeGrafter"/>
</dbReference>
<evidence type="ECO:0000313" key="3">
    <source>
        <dbReference type="Proteomes" id="UP000316196"/>
    </source>
</evidence>
<dbReference type="EMBL" id="VFOR01000001">
    <property type="protein sequence ID" value="TQL63451.1"/>
    <property type="molecule type" value="Genomic_DNA"/>
</dbReference>
<feature type="region of interest" description="Disordered" evidence="1">
    <location>
        <begin position="1"/>
        <end position="153"/>
    </location>
</feature>
<feature type="compositionally biased region" description="Basic and acidic residues" evidence="1">
    <location>
        <begin position="117"/>
        <end position="134"/>
    </location>
</feature>
<proteinExistence type="predicted"/>
<organism evidence="2 3">
    <name type="scientific">Propioniferax innocua</name>
    <dbReference type="NCBI Taxonomy" id="1753"/>
    <lineage>
        <taxon>Bacteria</taxon>
        <taxon>Bacillati</taxon>
        <taxon>Actinomycetota</taxon>
        <taxon>Actinomycetes</taxon>
        <taxon>Propionibacteriales</taxon>
        <taxon>Propionibacteriaceae</taxon>
        <taxon>Propioniferax</taxon>
    </lineage>
</organism>
<accession>A0A542ZSY6</accession>
<gene>
    <name evidence="2" type="ORF">FB460_1264</name>
</gene>
<name>A0A542ZSY6_9ACTN</name>
<dbReference type="InterPro" id="IPR050625">
    <property type="entry name" value="ParA/MinD_ATPase"/>
</dbReference>
<feature type="compositionally biased region" description="Basic residues" evidence="1">
    <location>
        <begin position="144"/>
        <end position="153"/>
    </location>
</feature>
<dbReference type="SUPFAM" id="SSF52540">
    <property type="entry name" value="P-loop containing nucleoside triphosphate hydrolases"/>
    <property type="match status" value="1"/>
</dbReference>
<dbReference type="GO" id="GO:0009898">
    <property type="term" value="C:cytoplasmic side of plasma membrane"/>
    <property type="evidence" value="ECO:0007669"/>
    <property type="project" value="TreeGrafter"/>
</dbReference>
<reference evidence="2 3" key="1">
    <citation type="submission" date="2019-06" db="EMBL/GenBank/DDBJ databases">
        <title>Sequencing the genomes of 1000 actinobacteria strains.</title>
        <authorList>
            <person name="Klenk H.-P."/>
        </authorList>
    </citation>
    <scope>NUCLEOTIDE SEQUENCE [LARGE SCALE GENOMIC DNA]</scope>
    <source>
        <strain evidence="2 3">DSM 8251</strain>
    </source>
</reference>
<protein>
    <submittedName>
        <fullName evidence="2">Cellulose biosynthesis protein BcsQ</fullName>
    </submittedName>
</protein>
<dbReference type="OrthoDB" id="4640801at2"/>
<evidence type="ECO:0000256" key="1">
    <source>
        <dbReference type="SAM" id="MobiDB-lite"/>
    </source>
</evidence>
<sequence length="429" mass="46195">MSDTWPGPHDGTESTDSPALGRRAAGPSPDREETPPPLRNAAANSSGSASSADAQEAESSARTSHGSSGEASPSSTDAEPTGAEPANDSTQQASTPPPAHALHNSEPTPAPGSPLTQRKERPRNDQPVDRRYEANELIDQLTPSKKRKSRRGWRARLGLKPSQKELDELRDLRLAQTPFDLPVTIMVANPKGGVGKTPTSLLLAAAFGVARGGGVMAWDNNELRGTMPDRSESPHRRNVRDLLADIHILRQPSSQFTDLAHFINHQAAGTFYTLGSAQSTGRMVSKLDFELVHELFRRYFQVIVVDTGNNEAAPNWMAAAQVADCLVVPTKWRKDSLIPAARMLEGLQDVNPGLLRRTVIAATNGPSDSQAEVKSNGASWFGSSHPIVELPTDPHIAEGGVIDYTKLLPATQRAALRLAAEVARRINEE</sequence>
<dbReference type="RefSeq" id="WP_142093172.1">
    <property type="nucleotide sequence ID" value="NZ_BAAAMD010000002.1"/>
</dbReference>
<dbReference type="PANTHER" id="PTHR43384">
    <property type="entry name" value="SEPTUM SITE-DETERMINING PROTEIN MIND HOMOLOG, CHLOROPLASTIC-RELATED"/>
    <property type="match status" value="1"/>
</dbReference>
<dbReference type="Gene3D" id="3.40.50.300">
    <property type="entry name" value="P-loop containing nucleotide triphosphate hydrolases"/>
    <property type="match status" value="1"/>
</dbReference>
<feature type="compositionally biased region" description="Low complexity" evidence="1">
    <location>
        <begin position="41"/>
        <end position="75"/>
    </location>
</feature>
<dbReference type="GO" id="GO:0005524">
    <property type="term" value="F:ATP binding"/>
    <property type="evidence" value="ECO:0007669"/>
    <property type="project" value="TreeGrafter"/>
</dbReference>
<dbReference type="InterPro" id="IPR027417">
    <property type="entry name" value="P-loop_NTPase"/>
</dbReference>